<proteinExistence type="predicted"/>
<dbReference type="EMBL" id="SNRW01050233">
    <property type="protein sequence ID" value="KAA6309549.1"/>
    <property type="molecule type" value="Genomic_DNA"/>
</dbReference>
<gene>
    <name evidence="1" type="ORF">EZS28_056489</name>
</gene>
<sequence length="72" mass="8084">ADLLLPLTVSPYYSNSTGVKYFSVALVAIDGSFQASSQIALQQRMKIKILTKREKGQELIEMLVIRLKLQEV</sequence>
<comment type="caution">
    <text evidence="1">The sequence shown here is derived from an EMBL/GenBank/DDBJ whole genome shotgun (WGS) entry which is preliminary data.</text>
</comment>
<feature type="non-terminal residue" evidence="1">
    <location>
        <position position="1"/>
    </location>
</feature>
<organism evidence="1 2">
    <name type="scientific">Streblomastix strix</name>
    <dbReference type="NCBI Taxonomy" id="222440"/>
    <lineage>
        <taxon>Eukaryota</taxon>
        <taxon>Metamonada</taxon>
        <taxon>Preaxostyla</taxon>
        <taxon>Oxymonadida</taxon>
        <taxon>Streblomastigidae</taxon>
        <taxon>Streblomastix</taxon>
    </lineage>
</organism>
<dbReference type="AlphaFoldDB" id="A0A5J4PM03"/>
<evidence type="ECO:0000313" key="2">
    <source>
        <dbReference type="Proteomes" id="UP000324800"/>
    </source>
</evidence>
<name>A0A5J4PM03_9EUKA</name>
<protein>
    <submittedName>
        <fullName evidence="1">Uncharacterized protein</fullName>
    </submittedName>
</protein>
<evidence type="ECO:0000313" key="1">
    <source>
        <dbReference type="EMBL" id="KAA6309549.1"/>
    </source>
</evidence>
<reference evidence="1 2" key="1">
    <citation type="submission" date="2019-03" db="EMBL/GenBank/DDBJ databases">
        <title>Single cell metagenomics reveals metabolic interactions within the superorganism composed of flagellate Streblomastix strix and complex community of Bacteroidetes bacteria on its surface.</title>
        <authorList>
            <person name="Treitli S.C."/>
            <person name="Kolisko M."/>
            <person name="Husnik F."/>
            <person name="Keeling P."/>
            <person name="Hampl V."/>
        </authorList>
    </citation>
    <scope>NUCLEOTIDE SEQUENCE [LARGE SCALE GENOMIC DNA]</scope>
    <source>
        <strain evidence="1">ST1C</strain>
    </source>
</reference>
<dbReference type="Proteomes" id="UP000324800">
    <property type="component" value="Unassembled WGS sequence"/>
</dbReference>
<accession>A0A5J4PM03</accession>